<comment type="caution">
    <text evidence="2">The sequence shown here is derived from an EMBL/GenBank/DDBJ whole genome shotgun (WGS) entry which is preliminary data.</text>
</comment>
<dbReference type="EMBL" id="CAJGYO010000003">
    <property type="protein sequence ID" value="CAD6220852.1"/>
    <property type="molecule type" value="Genomic_DNA"/>
</dbReference>
<name>A0A811NBC6_9POAL</name>
<sequence length="342" mass="36691">MDSAASTTAPSSSISPASTTSPTSAVSLPLVNTTPPAPPPTLASIAEMLASMQLQMTAMNNHLADQGARLSAIDGRPAFPHFGLLEFGGVPRLPASSSPMITEIAAATENSSASAPVAPSMPLSLLAPPHPQHYQQAPTPPPGGGADHSDQVSALPVANSRVRGPGSYAAPDLRSHGTITTAVVPKYHKITFDTYDGRDDPLGCLNKCEQFFHGQLTREVDKVWMASYHLKGVAQQWYLVLETDIGRPSCPDFRRYCLQRFGPALNTNHLADLARLPFGANVDAYMEAFQARAAHAGDLTTLQRAKLFTGGLPDYIRVDVELHQPQNLQHAIHLLPEKAKWR</sequence>
<keyword evidence="3" id="KW-1185">Reference proteome</keyword>
<evidence type="ECO:0000313" key="2">
    <source>
        <dbReference type="EMBL" id="CAD6220852.1"/>
    </source>
</evidence>
<feature type="region of interest" description="Disordered" evidence="1">
    <location>
        <begin position="112"/>
        <end position="151"/>
    </location>
</feature>
<feature type="compositionally biased region" description="Low complexity" evidence="1">
    <location>
        <begin position="1"/>
        <end position="34"/>
    </location>
</feature>
<dbReference type="OrthoDB" id="674491at2759"/>
<organism evidence="2 3">
    <name type="scientific">Miscanthus lutarioriparius</name>
    <dbReference type="NCBI Taxonomy" id="422564"/>
    <lineage>
        <taxon>Eukaryota</taxon>
        <taxon>Viridiplantae</taxon>
        <taxon>Streptophyta</taxon>
        <taxon>Embryophyta</taxon>
        <taxon>Tracheophyta</taxon>
        <taxon>Spermatophyta</taxon>
        <taxon>Magnoliopsida</taxon>
        <taxon>Liliopsida</taxon>
        <taxon>Poales</taxon>
        <taxon>Poaceae</taxon>
        <taxon>PACMAD clade</taxon>
        <taxon>Panicoideae</taxon>
        <taxon>Andropogonodae</taxon>
        <taxon>Andropogoneae</taxon>
        <taxon>Saccharinae</taxon>
        <taxon>Miscanthus</taxon>
    </lineage>
</organism>
<accession>A0A811NBC6</accession>
<feature type="compositionally biased region" description="Low complexity" evidence="1">
    <location>
        <begin position="112"/>
        <end position="137"/>
    </location>
</feature>
<gene>
    <name evidence="2" type="ORF">NCGR_LOCUS14272</name>
</gene>
<feature type="region of interest" description="Disordered" evidence="1">
    <location>
        <begin position="1"/>
        <end position="39"/>
    </location>
</feature>
<dbReference type="AlphaFoldDB" id="A0A811NBC6"/>
<evidence type="ECO:0008006" key="4">
    <source>
        <dbReference type="Google" id="ProtNLM"/>
    </source>
</evidence>
<reference evidence="2" key="1">
    <citation type="submission" date="2020-10" db="EMBL/GenBank/DDBJ databases">
        <authorList>
            <person name="Han B."/>
            <person name="Lu T."/>
            <person name="Zhao Q."/>
            <person name="Huang X."/>
            <person name="Zhao Y."/>
        </authorList>
    </citation>
    <scope>NUCLEOTIDE SEQUENCE</scope>
</reference>
<dbReference type="Proteomes" id="UP000604825">
    <property type="component" value="Unassembled WGS sequence"/>
</dbReference>
<protein>
    <recommendedName>
        <fullName evidence="4">Retrotransposon gag domain-containing protein</fullName>
    </recommendedName>
</protein>
<evidence type="ECO:0000313" key="3">
    <source>
        <dbReference type="Proteomes" id="UP000604825"/>
    </source>
</evidence>
<proteinExistence type="predicted"/>
<evidence type="ECO:0000256" key="1">
    <source>
        <dbReference type="SAM" id="MobiDB-lite"/>
    </source>
</evidence>